<dbReference type="GO" id="GO:0000398">
    <property type="term" value="P:mRNA splicing, via spliceosome"/>
    <property type="evidence" value="ECO:0007669"/>
    <property type="project" value="InterPro"/>
</dbReference>
<reference evidence="7 8" key="1">
    <citation type="submission" date="2016-08" db="EMBL/GenBank/DDBJ databases">
        <title>A Parts List for Fungal Cellulosomes Revealed by Comparative Genomics.</title>
        <authorList>
            <consortium name="DOE Joint Genome Institute"/>
            <person name="Haitjema C.H."/>
            <person name="Gilmore S.P."/>
            <person name="Henske J.K."/>
            <person name="Solomon K.V."/>
            <person name="De Groot R."/>
            <person name="Kuo A."/>
            <person name="Mondo S.J."/>
            <person name="Salamov A.A."/>
            <person name="Labutti K."/>
            <person name="Zhao Z."/>
            <person name="Chiniquy J."/>
            <person name="Barry K."/>
            <person name="Brewer H.M."/>
            <person name="Purvine S.O."/>
            <person name="Wright A.T."/>
            <person name="Boxma B."/>
            <person name="Van Alen T."/>
            <person name="Hackstein J.H."/>
            <person name="Baker S.E."/>
            <person name="Grigoriev I.V."/>
            <person name="O'Malley M.A."/>
        </authorList>
    </citation>
    <scope>NUCLEOTIDE SEQUENCE [LARGE SCALE GENOMIC DNA]</scope>
    <source>
        <strain evidence="7 8">S4</strain>
    </source>
</reference>
<dbReference type="Pfam" id="PF16399">
    <property type="entry name" value="Aquarius_N_1st"/>
    <property type="match status" value="1"/>
</dbReference>
<dbReference type="Pfam" id="PF13086">
    <property type="entry name" value="AAA_11"/>
    <property type="match status" value="1"/>
</dbReference>
<dbReference type="EMBL" id="MCFG01000089">
    <property type="protein sequence ID" value="ORX82702.1"/>
    <property type="molecule type" value="Genomic_DNA"/>
</dbReference>
<dbReference type="GO" id="GO:0071013">
    <property type="term" value="C:catalytic step 2 spliceosome"/>
    <property type="evidence" value="ECO:0007669"/>
    <property type="project" value="TreeGrafter"/>
</dbReference>
<dbReference type="PANTHER" id="PTHR10887:SF5">
    <property type="entry name" value="RNA HELICASE AQUARIUS"/>
    <property type="match status" value="1"/>
</dbReference>
<feature type="region of interest" description="Disordered" evidence="1">
    <location>
        <begin position="1595"/>
        <end position="1652"/>
    </location>
</feature>
<dbReference type="PIRSF" id="PIRSF038901">
    <property type="entry name" value="AQR_cwf11"/>
    <property type="match status" value="1"/>
</dbReference>
<dbReference type="SUPFAM" id="SSF52540">
    <property type="entry name" value="P-loop containing nucleoside triphosphate hydrolases"/>
    <property type="match status" value="1"/>
</dbReference>
<protein>
    <submittedName>
        <fullName evidence="7">p-loop containing nucleoside triphosphate hydrolase protein</fullName>
    </submittedName>
</protein>
<feature type="domain" description="RNA helicase aquarius insertion" evidence="6">
    <location>
        <begin position="800"/>
        <end position="905"/>
    </location>
</feature>
<comment type="caution">
    <text evidence="7">The sequence shown here is derived from an EMBL/GenBank/DDBJ whole genome shotgun (WGS) entry which is preliminary data.</text>
</comment>
<dbReference type="Pfam" id="PF13087">
    <property type="entry name" value="AAA_12"/>
    <property type="match status" value="1"/>
</dbReference>
<evidence type="ECO:0000313" key="8">
    <source>
        <dbReference type="Proteomes" id="UP000193944"/>
    </source>
</evidence>
<evidence type="ECO:0000259" key="2">
    <source>
        <dbReference type="Pfam" id="PF13086"/>
    </source>
</evidence>
<evidence type="ECO:0000256" key="1">
    <source>
        <dbReference type="SAM" id="MobiDB-lite"/>
    </source>
</evidence>
<feature type="domain" description="RNA helicase aquarius N-terminal" evidence="4">
    <location>
        <begin position="77"/>
        <end position="487"/>
    </location>
</feature>
<dbReference type="InterPro" id="IPR041679">
    <property type="entry name" value="DNA2/NAM7-like_C"/>
</dbReference>
<gene>
    <name evidence="7" type="ORF">BCR32DRAFT_219217</name>
</gene>
<feature type="compositionally biased region" description="Basic and acidic residues" evidence="1">
    <location>
        <begin position="1595"/>
        <end position="1605"/>
    </location>
</feature>
<keyword evidence="8" id="KW-1185">Reference proteome</keyword>
<dbReference type="InterPro" id="IPR027417">
    <property type="entry name" value="P-loop_NTPase"/>
</dbReference>
<feature type="region of interest" description="Disordered" evidence="1">
    <location>
        <begin position="1515"/>
        <end position="1542"/>
    </location>
</feature>
<feature type="domain" description="DNA2/NAM7 helicase-like C-terminal" evidence="3">
    <location>
        <begin position="1283"/>
        <end position="1472"/>
    </location>
</feature>
<proteinExistence type="predicted"/>
<keyword evidence="7" id="KW-0378">Hydrolase</keyword>
<dbReference type="STRING" id="1754192.A0A1Y1XAC8"/>
<dbReference type="Pfam" id="PF21143">
    <property type="entry name" value="Aquarius_N_2nd"/>
    <property type="match status" value="1"/>
</dbReference>
<evidence type="ECO:0000259" key="6">
    <source>
        <dbReference type="Pfam" id="PF21144"/>
    </source>
</evidence>
<dbReference type="InterPro" id="IPR032174">
    <property type="entry name" value="Aquarius_N"/>
</dbReference>
<dbReference type="FunFam" id="3.40.50.300:FF:002863">
    <property type="entry name" value="Pre-mRNA-splicing factor cwf11"/>
    <property type="match status" value="1"/>
</dbReference>
<dbReference type="InterPro" id="IPR045055">
    <property type="entry name" value="DNA2/NAM7-like"/>
</dbReference>
<name>A0A1Y1XAC8_9FUNG</name>
<evidence type="ECO:0000313" key="7">
    <source>
        <dbReference type="EMBL" id="ORX82702.1"/>
    </source>
</evidence>
<feature type="compositionally biased region" description="Low complexity" evidence="1">
    <location>
        <begin position="1529"/>
        <end position="1542"/>
    </location>
</feature>
<feature type="non-terminal residue" evidence="7">
    <location>
        <position position="1652"/>
    </location>
</feature>
<dbReference type="Pfam" id="PF21144">
    <property type="entry name" value="Aquarius_N_3rd"/>
    <property type="match status" value="1"/>
</dbReference>
<dbReference type="InterPro" id="IPR048966">
    <property type="entry name" value="Aquarius_b-barrel"/>
</dbReference>
<evidence type="ECO:0000259" key="3">
    <source>
        <dbReference type="Pfam" id="PF13087"/>
    </source>
</evidence>
<dbReference type="InterPro" id="IPR041677">
    <property type="entry name" value="DNA2/NAM7_AAA_11"/>
</dbReference>
<feature type="region of interest" description="Disordered" evidence="1">
    <location>
        <begin position="1072"/>
        <end position="1127"/>
    </location>
</feature>
<feature type="compositionally biased region" description="Acidic residues" evidence="1">
    <location>
        <begin position="1640"/>
        <end position="1652"/>
    </location>
</feature>
<reference evidence="7 8" key="2">
    <citation type="submission" date="2016-08" db="EMBL/GenBank/DDBJ databases">
        <title>Pervasive Adenine N6-methylation of Active Genes in Fungi.</title>
        <authorList>
            <consortium name="DOE Joint Genome Institute"/>
            <person name="Mondo S.J."/>
            <person name="Dannebaum R.O."/>
            <person name="Kuo R.C."/>
            <person name="Labutti K."/>
            <person name="Haridas S."/>
            <person name="Kuo A."/>
            <person name="Salamov A."/>
            <person name="Ahrendt S.R."/>
            <person name="Lipzen A."/>
            <person name="Sullivan W."/>
            <person name="Andreopoulos W.B."/>
            <person name="Clum A."/>
            <person name="Lindquist E."/>
            <person name="Daum C."/>
            <person name="Ramamoorthy G.K."/>
            <person name="Gryganskyi A."/>
            <person name="Culley D."/>
            <person name="Magnuson J.K."/>
            <person name="James T.Y."/>
            <person name="O'Malley M.A."/>
            <person name="Stajich J.E."/>
            <person name="Spatafora J.W."/>
            <person name="Visel A."/>
            <person name="Grigoriev I.V."/>
        </authorList>
    </citation>
    <scope>NUCLEOTIDE SEQUENCE [LARGE SCALE GENOMIC DNA]</scope>
    <source>
        <strain evidence="7 8">S4</strain>
    </source>
</reference>
<dbReference type="CDD" id="cd17935">
    <property type="entry name" value="EEXXQc_AQR"/>
    <property type="match status" value="1"/>
</dbReference>
<dbReference type="InterPro" id="IPR047187">
    <property type="entry name" value="SF1_C_Upf1"/>
</dbReference>
<dbReference type="GO" id="GO:0016787">
    <property type="term" value="F:hydrolase activity"/>
    <property type="evidence" value="ECO:0007669"/>
    <property type="project" value="UniProtKB-KW"/>
</dbReference>
<dbReference type="InterPro" id="IPR048967">
    <property type="entry name" value="Aquarius_insert"/>
</dbReference>
<feature type="domain" description="RNA helicase aquarius beta-barrel" evidence="5">
    <location>
        <begin position="571"/>
        <end position="752"/>
    </location>
</feature>
<evidence type="ECO:0000259" key="4">
    <source>
        <dbReference type="Pfam" id="PF16399"/>
    </source>
</evidence>
<dbReference type="CDD" id="cd18808">
    <property type="entry name" value="SF1_C_Upf1"/>
    <property type="match status" value="1"/>
</dbReference>
<evidence type="ECO:0000259" key="5">
    <source>
        <dbReference type="Pfam" id="PF21143"/>
    </source>
</evidence>
<sequence>MSSNDNSIKQKQDIGFFNSETISDNEMEIDEKEVPINENEIKEEQSKTNVKQIQKNKIPKFVNTSAPTLSEIESDVLTKLANQHWNIVKNQVDFDPNVVNEIWNVLKNSNFSLKKVMLLEFSQYLEKYLLPFYTNDVDELYILSIVIIINEKFRQKLADVWDIFKNEEEKFQSIFKRILKLLISPLDLDNEDSLINLRMRRNLLIFLINCFQSLENPVVRVECMKIVSLPIWKNLTPSVRNEKFNTYPQFKKLWDRIEKKYKKSNAEAKETIDFQRDFFINLFKIFITILNSIPLQGEAPPYSISFCERFLELLIDLETQLPTRRFFNILLNDLHIIPLCYDSDLAKRGSLAQQKISVMTEDTENIILFIQLLDILKFYSQFEINDFTGYSLSDGDMTKMHYSNIKKLQLIAFSKFSDELKELALSNVGKIENRNILKKYIDDLDEETLHELCEEIGIRVNSFIDEEKSLPIELLKEVFLSKYEKRPSQIERINEMPLYPDENTIFDESVVPPTQNYSNIHCLAIPKLNLQFLTLHDYLLRNFNLFRLESAFEIRQDIEDVIKRLGASYDADQQRTIFSGWSRMAVEIVSFNIIEIGPPKLGENKPSYIKADVEIDTKRFTDSIRKEWDSLRPHDILFLLDVHAKEQLPGWVEYQKKQEKNTNETNGQKIKNDYGLGFVRGCEIMALLGEDGNPIDESQPYTTPIKSIGEPKTVRTIRVLLDPNQYKMDMDNLNSKQINDDVYSSFTILMRRKPKENNFKAVLETIRDLMQSELVVPNWLHEIFLGYGNPNGAEYTKISNPIRTIDFNDTFLDWEHLTESFPNKKIMTFSKDDQTLQDNKPITPPYVITYPKSSFEENADFKISKQLKNKRKLPIEFIESEIEQEDDTIIVETYKEENKGPYLEDKKKINSIKFTPTQVEAIHSGTSPGLTMIVGPPGTGKTDVAVQIISNIYHNYPEQHTLLVTHSNQALNQLFEKIVELDINPCHLLRLGHGEEELNIEGAGSWGKYGRVNSYLEKRLELLAKVDKLAKSLNIPGEHGYTCETASYFYQYHIVNIWETYHHPLIQIAKQNNNTNSNTNTNNNNNNTKNTKNTKNNNKKSKKKTNKTDNNNNDDDDNNNENSIGKREDVVEDFPFKKFFEDAPQPLFPENITFEEALEIAEGCFYHIRKIFEQLDEIRAFELLRTNSDRANYLLVKEAKIVTMTCTHAALKRRELVALGFKYDNVIMEESAQILEVETFIPLLLQSSDDEGESRLKRVILIGDHNQLPPVVKNMAFQKYGNMEQSLFTRFIRLGVPYIELDQQARARSSIAELYRWKYRQLGDLDAILNQPEFLFANPGFAYDYQFIDVKEGQESEPIPYFYQNVNEAEMVVATFQYMRILGYPANKITILTTYNGQKQLIRDVLRRRCSWNPIFGKPYKVTTVDKYQGQQNDFILLSLVRTKNVGHLRDPRRLIVAMSRARLGLYVYGNLKLFSNCYELKPTFELFLNRPTSLIVHANETYKMLKTAIAQLNNNNNNNTSDPMDVDSTTTTTTKKSTSTNSTFRKVDCYDMTKKRNQVMKNKTFVIENLEHMGQYVYQLTQDVLEYMKKEKLKEETEKKKAEEAAAAALKESENKESEMEEDKDEKEKTDETKTSGQPEEENEEEEEDSD</sequence>
<feature type="domain" description="DNA2/NAM7 helicase helicase" evidence="2">
    <location>
        <begin position="917"/>
        <end position="1274"/>
    </location>
</feature>
<dbReference type="GO" id="GO:0003729">
    <property type="term" value="F:mRNA binding"/>
    <property type="evidence" value="ECO:0007669"/>
    <property type="project" value="TreeGrafter"/>
</dbReference>
<dbReference type="FunFam" id="3.40.50.300:FF:003210">
    <property type="entry name" value="RNA helicase aquarius"/>
    <property type="match status" value="1"/>
</dbReference>
<organism evidence="7 8">
    <name type="scientific">Anaeromyces robustus</name>
    <dbReference type="NCBI Taxonomy" id="1754192"/>
    <lineage>
        <taxon>Eukaryota</taxon>
        <taxon>Fungi</taxon>
        <taxon>Fungi incertae sedis</taxon>
        <taxon>Chytridiomycota</taxon>
        <taxon>Chytridiomycota incertae sedis</taxon>
        <taxon>Neocallimastigomycetes</taxon>
        <taxon>Neocallimastigales</taxon>
        <taxon>Neocallimastigaceae</taxon>
        <taxon>Anaeromyces</taxon>
    </lineage>
</organism>
<feature type="compositionally biased region" description="Low complexity" evidence="1">
    <location>
        <begin position="1072"/>
        <end position="1096"/>
    </location>
</feature>
<dbReference type="Gene3D" id="3.40.50.300">
    <property type="entry name" value="P-loop containing nucleotide triphosphate hydrolases"/>
    <property type="match status" value="2"/>
</dbReference>
<dbReference type="OrthoDB" id="1879at2759"/>
<dbReference type="Proteomes" id="UP000193944">
    <property type="component" value="Unassembled WGS sequence"/>
</dbReference>
<dbReference type="PANTHER" id="PTHR10887">
    <property type="entry name" value="DNA2/NAM7 HELICASE FAMILY"/>
    <property type="match status" value="1"/>
</dbReference>
<dbReference type="InterPro" id="IPR026300">
    <property type="entry name" value="CWF11_fam"/>
</dbReference>
<accession>A0A1Y1XAC8</accession>
<dbReference type="GO" id="GO:0004386">
    <property type="term" value="F:helicase activity"/>
    <property type="evidence" value="ECO:0007669"/>
    <property type="project" value="InterPro"/>
</dbReference>